<dbReference type="InterPro" id="IPR044731">
    <property type="entry name" value="BDH-like"/>
</dbReference>
<dbReference type="PANTHER" id="PTHR43633">
    <property type="entry name" value="ALCOHOL DEHYDROGENASE YQHD"/>
    <property type="match status" value="1"/>
</dbReference>
<protein>
    <submittedName>
        <fullName evidence="4">NADH-dependent alcohol dehydrogenase</fullName>
    </submittedName>
</protein>
<feature type="domain" description="Alcohol dehydrogenase iron-type/glycerol dehydrogenase GldA" evidence="2">
    <location>
        <begin position="9"/>
        <end position="177"/>
    </location>
</feature>
<dbReference type="RefSeq" id="WP_125958532.1">
    <property type="nucleotide sequence ID" value="NZ_JAQEJV010000031.1"/>
</dbReference>
<dbReference type="GO" id="GO:0005829">
    <property type="term" value="C:cytosol"/>
    <property type="evidence" value="ECO:0007669"/>
    <property type="project" value="TreeGrafter"/>
</dbReference>
<dbReference type="PROSITE" id="PS00060">
    <property type="entry name" value="ADH_IRON_2"/>
    <property type="match status" value="1"/>
</dbReference>
<dbReference type="Proteomes" id="UP000288490">
    <property type="component" value="Unassembled WGS sequence"/>
</dbReference>
<dbReference type="EMBL" id="NGJT01000036">
    <property type="protein sequence ID" value="RST90571.1"/>
    <property type="molecule type" value="Genomic_DNA"/>
</dbReference>
<dbReference type="GO" id="GO:0008106">
    <property type="term" value="F:alcohol dehydrogenase (NADP+) activity"/>
    <property type="evidence" value="ECO:0007669"/>
    <property type="project" value="TreeGrafter"/>
</dbReference>
<dbReference type="Pfam" id="PF25137">
    <property type="entry name" value="ADH_Fe_C"/>
    <property type="match status" value="1"/>
</dbReference>
<dbReference type="InterPro" id="IPR056798">
    <property type="entry name" value="ADH_Fe_C"/>
</dbReference>
<evidence type="ECO:0000313" key="5">
    <source>
        <dbReference type="Proteomes" id="UP000288490"/>
    </source>
</evidence>
<dbReference type="Gene3D" id="1.20.1090.10">
    <property type="entry name" value="Dehydroquinate synthase-like - alpha domain"/>
    <property type="match status" value="1"/>
</dbReference>
<evidence type="ECO:0000259" key="2">
    <source>
        <dbReference type="Pfam" id="PF00465"/>
    </source>
</evidence>
<dbReference type="FunFam" id="3.40.50.1970:FF:000003">
    <property type="entry name" value="Alcohol dehydrogenase, iron-containing"/>
    <property type="match status" value="1"/>
</dbReference>
<dbReference type="AlphaFoldDB" id="A0A429ZA56"/>
<dbReference type="SUPFAM" id="SSF56796">
    <property type="entry name" value="Dehydroquinate synthase-like"/>
    <property type="match status" value="1"/>
</dbReference>
<dbReference type="CDD" id="cd08187">
    <property type="entry name" value="BDH"/>
    <property type="match status" value="1"/>
</dbReference>
<dbReference type="Gene3D" id="3.40.50.1970">
    <property type="match status" value="1"/>
</dbReference>
<dbReference type="GO" id="GO:1990002">
    <property type="term" value="F:methylglyoxal reductase (NADPH) (acetol producing) activity"/>
    <property type="evidence" value="ECO:0007669"/>
    <property type="project" value="TreeGrafter"/>
</dbReference>
<accession>A0A429ZA56</accession>
<evidence type="ECO:0000259" key="3">
    <source>
        <dbReference type="Pfam" id="PF25137"/>
    </source>
</evidence>
<gene>
    <name evidence="4" type="ORF">CBF36_11575</name>
</gene>
<keyword evidence="1" id="KW-0560">Oxidoreductase</keyword>
<dbReference type="Pfam" id="PF00465">
    <property type="entry name" value="Fe-ADH"/>
    <property type="match status" value="1"/>
</dbReference>
<proteinExistence type="predicted"/>
<dbReference type="GO" id="GO:1990362">
    <property type="term" value="F:butanol dehydrogenase (NAD+) activity"/>
    <property type="evidence" value="ECO:0007669"/>
    <property type="project" value="InterPro"/>
</dbReference>
<dbReference type="InterPro" id="IPR018211">
    <property type="entry name" value="ADH_Fe_CS"/>
</dbReference>
<dbReference type="PANTHER" id="PTHR43633:SF1">
    <property type="entry name" value="ALCOHOL DEHYDROGENASE YQHD"/>
    <property type="match status" value="1"/>
</dbReference>
<dbReference type="InterPro" id="IPR001670">
    <property type="entry name" value="ADH_Fe/GldA"/>
</dbReference>
<evidence type="ECO:0000256" key="1">
    <source>
        <dbReference type="ARBA" id="ARBA00023002"/>
    </source>
</evidence>
<dbReference type="OrthoDB" id="9801156at2"/>
<reference evidence="4 5" key="1">
    <citation type="submission" date="2017-05" db="EMBL/GenBank/DDBJ databases">
        <title>Vagococcus spp. assemblies.</title>
        <authorList>
            <person name="Gulvik C.A."/>
        </authorList>
    </citation>
    <scope>NUCLEOTIDE SEQUENCE [LARGE SCALE GENOMIC DNA]</scope>
    <source>
        <strain evidence="4 5">SS1994</strain>
    </source>
</reference>
<dbReference type="GO" id="GO:0046872">
    <property type="term" value="F:metal ion binding"/>
    <property type="evidence" value="ECO:0007669"/>
    <property type="project" value="InterPro"/>
</dbReference>
<organism evidence="4 5">
    <name type="scientific">Vagococcus bubulae</name>
    <dbReference type="NCBI Taxonomy" id="1977868"/>
    <lineage>
        <taxon>Bacteria</taxon>
        <taxon>Bacillati</taxon>
        <taxon>Bacillota</taxon>
        <taxon>Bacilli</taxon>
        <taxon>Lactobacillales</taxon>
        <taxon>Enterococcaceae</taxon>
        <taxon>Vagococcus</taxon>
    </lineage>
</organism>
<sequence length="394" mass="43482">MKNFDFHAPTNILFGKNQLQQLPNVLEQYGKTVLLTYGGGSIKRSGLYDDIYQLVGNDAKIIELGGIEPNPRLSTVIKGVELCKENHVDVILSVGGGSTIDCSKAIAAGVFYDGNPWDFVVNDGIELTKALPIVTILTIAATGSEMNWGSVITNEETKEKLSFHTRLVTPKVSILDPTYTFSVPTYQTMAGSADIFSHLIENYFNQTTDTMVQDGIAEGLMRTVLHYTPTALTEPTNYEARANLMWASSLALNGLTGNGKTGVWSCHPMEHELSAYYDITHGIGLAILTPRWMEHVLNDDTVERFALYGHRVFDLELNEDLYITAKEAIQQTYDTFVKWGVPMTLPEVGIDASLLKEMAEQAVKHSSISKNAYVPLSADDVLAIYTHSLTPMTF</sequence>
<name>A0A429ZA56_9ENTE</name>
<keyword evidence="5" id="KW-1185">Reference proteome</keyword>
<feature type="domain" description="Fe-containing alcohol dehydrogenase-like C-terminal" evidence="3">
    <location>
        <begin position="188"/>
        <end position="388"/>
    </location>
</feature>
<comment type="caution">
    <text evidence="4">The sequence shown here is derived from an EMBL/GenBank/DDBJ whole genome shotgun (WGS) entry which is preliminary data.</text>
</comment>
<evidence type="ECO:0000313" key="4">
    <source>
        <dbReference type="EMBL" id="RST90571.1"/>
    </source>
</evidence>